<evidence type="ECO:0000256" key="5">
    <source>
        <dbReference type="ARBA" id="ARBA00023038"/>
    </source>
</evidence>
<evidence type="ECO:0000313" key="11">
    <source>
        <dbReference type="Proteomes" id="UP000820818"/>
    </source>
</evidence>
<dbReference type="InterPro" id="IPR036034">
    <property type="entry name" value="PDZ_sf"/>
</dbReference>
<accession>A0AAD5LBM8</accession>
<evidence type="ECO:0000259" key="9">
    <source>
        <dbReference type="PROSITE" id="PS50106"/>
    </source>
</evidence>
<keyword evidence="3 6" id="KW-0479">Metal-binding</keyword>
<organism evidence="10 11">
    <name type="scientific">Daphnia sinensis</name>
    <dbReference type="NCBI Taxonomy" id="1820382"/>
    <lineage>
        <taxon>Eukaryota</taxon>
        <taxon>Metazoa</taxon>
        <taxon>Ecdysozoa</taxon>
        <taxon>Arthropoda</taxon>
        <taxon>Crustacea</taxon>
        <taxon>Branchiopoda</taxon>
        <taxon>Diplostraca</taxon>
        <taxon>Cladocera</taxon>
        <taxon>Anomopoda</taxon>
        <taxon>Daphniidae</taxon>
        <taxon>Daphnia</taxon>
        <taxon>Daphnia similis group</taxon>
    </lineage>
</organism>
<dbReference type="Proteomes" id="UP000820818">
    <property type="component" value="Linkage Group LG5"/>
</dbReference>
<keyword evidence="5 6" id="KW-0440">LIM domain</keyword>
<evidence type="ECO:0000256" key="6">
    <source>
        <dbReference type="PROSITE-ProRule" id="PRU00125"/>
    </source>
</evidence>
<feature type="region of interest" description="Disordered" evidence="7">
    <location>
        <begin position="291"/>
        <end position="320"/>
    </location>
</feature>
<dbReference type="SUPFAM" id="SSF57716">
    <property type="entry name" value="Glucocorticoid receptor-like (DNA-binding domain)"/>
    <property type="match status" value="2"/>
</dbReference>
<dbReference type="GO" id="GO:0051371">
    <property type="term" value="F:muscle alpha-actinin binding"/>
    <property type="evidence" value="ECO:0007669"/>
    <property type="project" value="TreeGrafter"/>
</dbReference>
<feature type="domain" description="LIM zinc-binding" evidence="8">
    <location>
        <begin position="322"/>
        <end position="381"/>
    </location>
</feature>
<proteinExistence type="predicted"/>
<dbReference type="InterPro" id="IPR001478">
    <property type="entry name" value="PDZ"/>
</dbReference>
<evidence type="ECO:0000313" key="10">
    <source>
        <dbReference type="EMBL" id="KAI9558920.1"/>
    </source>
</evidence>
<dbReference type="FunFam" id="2.10.110.10:FF:000073">
    <property type="entry name" value="Uncharacterized protein, isoform Z"/>
    <property type="match status" value="1"/>
</dbReference>
<dbReference type="PROSITE" id="PS50106">
    <property type="entry name" value="PDZ"/>
    <property type="match status" value="1"/>
</dbReference>
<dbReference type="AlphaFoldDB" id="A0AAD5LBM8"/>
<dbReference type="GO" id="GO:0030018">
    <property type="term" value="C:Z disc"/>
    <property type="evidence" value="ECO:0007669"/>
    <property type="project" value="TreeGrafter"/>
</dbReference>
<sequence>MAHALTIQMCRSNNQQPWGFRLQGGLDFATPLTVLRVNMGSLAEAAGLKAGDAILRVNDIDVMRLRHQEALDTISQAGNQFQLHIGRAGIWKPQVTPLAEPVQVPTGESLLTKTSLALHYEEAPRIGSAHNTKAAPFTSSIKDEAKTLNRQQFNTPMGLYSEEKIAETLSSQAEVLSQGVLGINFKKNEKIYDSSNSQVLKMLQEMDKEPKDEVEEDPAEVTHRAVSVNPPIKSQGPAPQQQPFVVHHPVVQQQQPKQQPVVIHHPIQQQQFAPAATVTSPFAPVPAPVSRPAGVRSVTAPTAPVNKNFKGPEPPQATADNPRCAECDRLIVGVFVRLKEKNLHVECFKCSTCGTSLKNVGYYKINNKLYCDVHAKLVASHQPPAPDLTPITVKPGAPVPKNAMTTEVAAKQLGASLISMATGAPPIGGVRIFPPSSFK</sequence>
<feature type="domain" description="PDZ" evidence="9">
    <location>
        <begin position="6"/>
        <end position="89"/>
    </location>
</feature>
<dbReference type="Pfam" id="PF00412">
    <property type="entry name" value="LIM"/>
    <property type="match status" value="1"/>
</dbReference>
<comment type="caution">
    <text evidence="10">The sequence shown here is derived from an EMBL/GenBank/DDBJ whole genome shotgun (WGS) entry which is preliminary data.</text>
</comment>
<dbReference type="InterPro" id="IPR050604">
    <property type="entry name" value="PDZ-LIM_domain"/>
</dbReference>
<dbReference type="GO" id="GO:0003779">
    <property type="term" value="F:actin binding"/>
    <property type="evidence" value="ECO:0007669"/>
    <property type="project" value="TreeGrafter"/>
</dbReference>
<dbReference type="SMART" id="SM00132">
    <property type="entry name" value="LIM"/>
    <property type="match status" value="1"/>
</dbReference>
<keyword evidence="11" id="KW-1185">Reference proteome</keyword>
<reference evidence="10 11" key="1">
    <citation type="submission" date="2022-05" db="EMBL/GenBank/DDBJ databases">
        <title>A multi-omics perspective on studying reproductive biology in Daphnia sinensis.</title>
        <authorList>
            <person name="Jia J."/>
        </authorList>
    </citation>
    <scope>NUCLEOTIDE SEQUENCE [LARGE SCALE GENOMIC DNA]</scope>
    <source>
        <strain evidence="10 11">WSL</strain>
    </source>
</reference>
<dbReference type="CDD" id="cd23068">
    <property type="entry name" value="PDZ_ZASP52-like"/>
    <property type="match status" value="1"/>
</dbReference>
<dbReference type="CDD" id="cd09360">
    <property type="entry name" value="LIM_ALP_like"/>
    <property type="match status" value="1"/>
</dbReference>
<gene>
    <name evidence="10" type="ORF">GHT06_015709</name>
</gene>
<evidence type="ECO:0008006" key="12">
    <source>
        <dbReference type="Google" id="ProtNLM"/>
    </source>
</evidence>
<keyword evidence="2" id="KW-0963">Cytoplasm</keyword>
<dbReference type="Pfam" id="PF00595">
    <property type="entry name" value="PDZ"/>
    <property type="match status" value="1"/>
</dbReference>
<dbReference type="SUPFAM" id="SSF50156">
    <property type="entry name" value="PDZ domain-like"/>
    <property type="match status" value="1"/>
</dbReference>
<dbReference type="Gene3D" id="2.10.110.10">
    <property type="entry name" value="Cysteine Rich Protein"/>
    <property type="match status" value="1"/>
</dbReference>
<dbReference type="InterPro" id="IPR031847">
    <property type="entry name" value="PDLI1-4/Zasp-like_mid"/>
</dbReference>
<dbReference type="SMART" id="SM00735">
    <property type="entry name" value="ZM"/>
    <property type="match status" value="1"/>
</dbReference>
<comment type="subcellular location">
    <subcellularLocation>
        <location evidence="1">Cytoplasm</location>
    </subcellularLocation>
</comment>
<dbReference type="GO" id="GO:0007507">
    <property type="term" value="P:heart development"/>
    <property type="evidence" value="ECO:0007669"/>
    <property type="project" value="TreeGrafter"/>
</dbReference>
<dbReference type="FunFam" id="2.30.42.10:FF:000055">
    <property type="entry name" value="PDZ and LIM domain protein 3"/>
    <property type="match status" value="1"/>
</dbReference>
<dbReference type="GO" id="GO:0005912">
    <property type="term" value="C:adherens junction"/>
    <property type="evidence" value="ECO:0007669"/>
    <property type="project" value="TreeGrafter"/>
</dbReference>
<evidence type="ECO:0000256" key="4">
    <source>
        <dbReference type="ARBA" id="ARBA00022833"/>
    </source>
</evidence>
<dbReference type="GO" id="GO:0046872">
    <property type="term" value="F:metal ion binding"/>
    <property type="evidence" value="ECO:0007669"/>
    <property type="project" value="UniProtKB-KW"/>
</dbReference>
<dbReference type="Gene3D" id="2.30.42.10">
    <property type="match status" value="1"/>
</dbReference>
<evidence type="ECO:0000256" key="3">
    <source>
        <dbReference type="ARBA" id="ARBA00022723"/>
    </source>
</evidence>
<dbReference type="PANTHER" id="PTHR24214">
    <property type="entry name" value="PDZ AND LIM DOMAIN PROTEIN ZASP"/>
    <property type="match status" value="1"/>
</dbReference>
<keyword evidence="4 6" id="KW-0862">Zinc</keyword>
<evidence type="ECO:0000256" key="2">
    <source>
        <dbReference type="ARBA" id="ARBA00022490"/>
    </source>
</evidence>
<name>A0AAD5LBM8_9CRUS</name>
<dbReference type="InterPro" id="IPR006643">
    <property type="entry name" value="Zasp-like_motif"/>
</dbReference>
<dbReference type="GO" id="GO:0061061">
    <property type="term" value="P:muscle structure development"/>
    <property type="evidence" value="ECO:0007669"/>
    <property type="project" value="TreeGrafter"/>
</dbReference>
<dbReference type="GO" id="GO:0030036">
    <property type="term" value="P:actin cytoskeleton organization"/>
    <property type="evidence" value="ECO:0007669"/>
    <property type="project" value="TreeGrafter"/>
</dbReference>
<evidence type="ECO:0000256" key="1">
    <source>
        <dbReference type="ARBA" id="ARBA00004496"/>
    </source>
</evidence>
<evidence type="ECO:0000259" key="8">
    <source>
        <dbReference type="PROSITE" id="PS50023"/>
    </source>
</evidence>
<dbReference type="InterPro" id="IPR001781">
    <property type="entry name" value="Znf_LIM"/>
</dbReference>
<dbReference type="SMART" id="SM00228">
    <property type="entry name" value="PDZ"/>
    <property type="match status" value="1"/>
</dbReference>
<evidence type="ECO:0000256" key="7">
    <source>
        <dbReference type="SAM" id="MobiDB-lite"/>
    </source>
</evidence>
<dbReference type="Pfam" id="PF15936">
    <property type="entry name" value="DUF4749"/>
    <property type="match status" value="1"/>
</dbReference>
<dbReference type="GO" id="GO:0001725">
    <property type="term" value="C:stress fiber"/>
    <property type="evidence" value="ECO:0007669"/>
    <property type="project" value="TreeGrafter"/>
</dbReference>
<dbReference type="PANTHER" id="PTHR24214:SF38">
    <property type="entry name" value="PDZ AND LIM DOMAIN PROTEIN ZASP-RELATED"/>
    <property type="match status" value="1"/>
</dbReference>
<dbReference type="EMBL" id="WJBH02000005">
    <property type="protein sequence ID" value="KAI9558920.1"/>
    <property type="molecule type" value="Genomic_DNA"/>
</dbReference>
<protein>
    <recommendedName>
        <fullName evidence="12">PDZ and LIM domain protein Zasp</fullName>
    </recommendedName>
</protein>
<dbReference type="PROSITE" id="PS50023">
    <property type="entry name" value="LIM_DOMAIN_2"/>
    <property type="match status" value="1"/>
</dbReference>
<dbReference type="GO" id="GO:0031941">
    <property type="term" value="C:filamentous actin"/>
    <property type="evidence" value="ECO:0007669"/>
    <property type="project" value="TreeGrafter"/>
</dbReference>